<feature type="region of interest" description="Disordered" evidence="4">
    <location>
        <begin position="1"/>
        <end position="74"/>
    </location>
</feature>
<comment type="similarity">
    <text evidence="2 3">Belongs to the peptidase M14 family.</text>
</comment>
<comment type="caution">
    <text evidence="6">The sequence shown here is derived from an EMBL/GenBank/DDBJ whole genome shotgun (WGS) entry which is preliminary data.</text>
</comment>
<dbReference type="GO" id="GO:0004181">
    <property type="term" value="F:metallocarboxypeptidase activity"/>
    <property type="evidence" value="ECO:0007669"/>
    <property type="project" value="InterPro"/>
</dbReference>
<dbReference type="Pfam" id="PF18027">
    <property type="entry name" value="Pepdidase_M14_N"/>
    <property type="match status" value="1"/>
</dbReference>
<protein>
    <recommendedName>
        <fullName evidence="5">Peptidase M14 domain-containing protein</fullName>
    </recommendedName>
</protein>
<dbReference type="PANTHER" id="PTHR12756">
    <property type="entry name" value="CYTOSOLIC CARBOXYPEPTIDASE"/>
    <property type="match status" value="1"/>
</dbReference>
<dbReference type="Gene3D" id="3.40.630.10">
    <property type="entry name" value="Zn peptidases"/>
    <property type="match status" value="1"/>
</dbReference>
<evidence type="ECO:0000313" key="7">
    <source>
        <dbReference type="Proteomes" id="UP000654075"/>
    </source>
</evidence>
<evidence type="ECO:0000256" key="3">
    <source>
        <dbReference type="PROSITE-ProRule" id="PRU01379"/>
    </source>
</evidence>
<evidence type="ECO:0000313" key="6">
    <source>
        <dbReference type="EMBL" id="CAE8583639.1"/>
    </source>
</evidence>
<gene>
    <name evidence="6" type="ORF">PGLA1383_LOCUS2595</name>
</gene>
<feature type="compositionally biased region" description="Polar residues" evidence="4">
    <location>
        <begin position="36"/>
        <end position="49"/>
    </location>
</feature>
<name>A0A813DCI7_POLGL</name>
<sequence length="975" mass="103299">MRARSNSVGRVPFRQGKEPEASLGVKGGLAAEGRRASSSRPTAKVSNRSALVPSSKPLLGANPRPPLVPTKDSKPKNLEAIRAQIKESKVVGPAAFEEVAELCTDAFQAEVPKQCSEAVSLFGLVITRATPGAVRSASAAGACAMVASMLRHPQEECRKAALAEACKHLDAIQLLRAVLLIVGGKDPARRWQATLNLLQVVQLLVVKPEVLERVRACGGMQLVVEAWKQGGHVSDVAQECCTLTLQMAPQQARAMANAGAADCAICSWQRCSQDSSRSLLVQSLADVALLCLPHLPERPALLPRLACDSLRSWIAAPGAAAPAVSAAVVACMLKALIRVATTDPNSGPELASLGVPELALGVIADERLGREAALRRLAAEVFVRPVGLALGFAGGASNSGLTHGSGKFQQPPWQQMRYEPLEDEAPSASAAAWASELPKELPSASAAVEAELKAKREPQPTLGAAACAAALRRRLETWRARAVVAARGQHAESLASQCDVQELQLDAFFESGSLGPVARLGPYEYEVQLLADDGPGGEAYVQWFCFRVRQMRAGQHYTFHLTNLVKPGSLFDDGCQPVLFSKRRLQESGVGWSREGDDVAYYPSCLAGGKRQHCISFDLVFPHEEDEVFLAHAVPYTHSDLLSDLGRLKSSLLAAPSAVTFFPVALTAGGLEVAAVRLGNPSPTAPRACIVARAHPGETNASWMMRGVLELLLGESPAAKRCLEHVAWLLVPMLNPDGVAAGRTRTNLSCVDLNRHHHDDRSSETRGLREVLAEEGRQPGELLAFIDIHGHSRRKGIFAIANGSEGDPLIALLAARTSLIDGPGTSRTDVRPQDAGVGRVAAAAQGYKHSLTLESSMCARHSAAGGQHLTLDDLVSCGQAVCLAIVDLVHKEPPQELQIPEPVQLAVHGEPPQEPVHLAVPSTSPRGQACGESAASDDHDEAVELTEPKADATGVPVFIEIANTGSAPASSGQFQ</sequence>
<evidence type="ECO:0000256" key="1">
    <source>
        <dbReference type="ARBA" id="ARBA00001947"/>
    </source>
</evidence>
<dbReference type="InterPro" id="IPR000834">
    <property type="entry name" value="Peptidase_M14"/>
</dbReference>
<feature type="domain" description="Peptidase M14" evidence="5">
    <location>
        <begin position="634"/>
        <end position="889"/>
    </location>
</feature>
<dbReference type="EMBL" id="CAJNNV010000817">
    <property type="protein sequence ID" value="CAE8583639.1"/>
    <property type="molecule type" value="Genomic_DNA"/>
</dbReference>
<dbReference type="Gene3D" id="2.60.40.3120">
    <property type="match status" value="1"/>
</dbReference>
<dbReference type="InterPro" id="IPR040626">
    <property type="entry name" value="Pepdidase_M14_N"/>
</dbReference>
<dbReference type="SUPFAM" id="SSF53187">
    <property type="entry name" value="Zn-dependent exopeptidases"/>
    <property type="match status" value="1"/>
</dbReference>
<dbReference type="InterPro" id="IPR050821">
    <property type="entry name" value="Cytosolic_carboxypeptidase"/>
</dbReference>
<dbReference type="PROSITE" id="PS52035">
    <property type="entry name" value="PEPTIDASE_M14"/>
    <property type="match status" value="1"/>
</dbReference>
<dbReference type="GO" id="GO:0006508">
    <property type="term" value="P:proteolysis"/>
    <property type="evidence" value="ECO:0007669"/>
    <property type="project" value="InterPro"/>
</dbReference>
<reference evidence="6" key="1">
    <citation type="submission" date="2021-02" db="EMBL/GenBank/DDBJ databases">
        <authorList>
            <person name="Dougan E. K."/>
            <person name="Rhodes N."/>
            <person name="Thang M."/>
            <person name="Chan C."/>
        </authorList>
    </citation>
    <scope>NUCLEOTIDE SEQUENCE</scope>
</reference>
<dbReference type="Proteomes" id="UP000654075">
    <property type="component" value="Unassembled WGS sequence"/>
</dbReference>
<accession>A0A813DCI7</accession>
<evidence type="ECO:0000256" key="4">
    <source>
        <dbReference type="SAM" id="MobiDB-lite"/>
    </source>
</evidence>
<dbReference type="GO" id="GO:0008270">
    <property type="term" value="F:zinc ion binding"/>
    <property type="evidence" value="ECO:0007669"/>
    <property type="project" value="InterPro"/>
</dbReference>
<evidence type="ECO:0000259" key="5">
    <source>
        <dbReference type="PROSITE" id="PS52035"/>
    </source>
</evidence>
<dbReference type="OrthoDB" id="10253041at2759"/>
<comment type="cofactor">
    <cofactor evidence="1">
        <name>Zn(2+)</name>
        <dbReference type="ChEBI" id="CHEBI:29105"/>
    </cofactor>
</comment>
<dbReference type="AlphaFoldDB" id="A0A813DCI7"/>
<dbReference type="Pfam" id="PF00246">
    <property type="entry name" value="Peptidase_M14"/>
    <property type="match status" value="1"/>
</dbReference>
<dbReference type="PANTHER" id="PTHR12756:SF11">
    <property type="entry name" value="CYTOSOLIC CARBOXYPEPTIDASE 1"/>
    <property type="match status" value="1"/>
</dbReference>
<organism evidence="6 7">
    <name type="scientific">Polarella glacialis</name>
    <name type="common">Dinoflagellate</name>
    <dbReference type="NCBI Taxonomy" id="89957"/>
    <lineage>
        <taxon>Eukaryota</taxon>
        <taxon>Sar</taxon>
        <taxon>Alveolata</taxon>
        <taxon>Dinophyceae</taxon>
        <taxon>Suessiales</taxon>
        <taxon>Suessiaceae</taxon>
        <taxon>Polarella</taxon>
    </lineage>
</organism>
<keyword evidence="7" id="KW-1185">Reference proteome</keyword>
<evidence type="ECO:0000256" key="2">
    <source>
        <dbReference type="ARBA" id="ARBA00005988"/>
    </source>
</evidence>
<proteinExistence type="inferred from homology"/>
<feature type="active site" description="Proton donor/acceptor" evidence="3">
    <location>
        <position position="854"/>
    </location>
</feature>